<comment type="subcellular location">
    <subcellularLocation>
        <location evidence="1">Nucleus</location>
    </subcellularLocation>
</comment>
<comment type="similarity">
    <text evidence="4">Belongs to the RNA polymerase II subunit 5-mediating protein family.</text>
</comment>
<dbReference type="GO" id="GO:0000122">
    <property type="term" value="P:negative regulation of transcription by RNA polymerase II"/>
    <property type="evidence" value="ECO:0007669"/>
    <property type="project" value="TreeGrafter"/>
</dbReference>
<evidence type="ECO:0000256" key="2">
    <source>
        <dbReference type="ARBA" id="ARBA00011695"/>
    </source>
</evidence>
<dbReference type="PANTHER" id="PTHR15111:SF0">
    <property type="entry name" value="UNCONVENTIONAL PREFOLDIN RPB5 INTERACTOR 1"/>
    <property type="match status" value="1"/>
</dbReference>
<feature type="region of interest" description="Disordered" evidence="5">
    <location>
        <begin position="158"/>
        <end position="177"/>
    </location>
</feature>
<dbReference type="Gene3D" id="1.10.287.370">
    <property type="match status" value="1"/>
</dbReference>
<reference evidence="7" key="1">
    <citation type="submission" date="2022-11" db="UniProtKB">
        <authorList>
            <consortium name="WormBaseParasite"/>
        </authorList>
    </citation>
    <scope>IDENTIFICATION</scope>
</reference>
<dbReference type="SUPFAM" id="SSF46579">
    <property type="entry name" value="Prefoldin"/>
    <property type="match status" value="1"/>
</dbReference>
<protein>
    <submittedName>
        <fullName evidence="7">Unconventional prefoldin RPB5 interactor</fullName>
    </submittedName>
</protein>
<evidence type="ECO:0000256" key="1">
    <source>
        <dbReference type="ARBA" id="ARBA00004123"/>
    </source>
</evidence>
<accession>A0A914WUF2</accession>
<dbReference type="Proteomes" id="UP000887566">
    <property type="component" value="Unplaced"/>
</dbReference>
<dbReference type="InterPro" id="IPR052255">
    <property type="entry name" value="RNA_pol_II_subunit5-mediator"/>
</dbReference>
<dbReference type="PANTHER" id="PTHR15111">
    <property type="entry name" value="RNA POLYMERASE II SUBUNIT 5-MEDIATING PROTEIN NNX3"/>
    <property type="match status" value="1"/>
</dbReference>
<evidence type="ECO:0000256" key="5">
    <source>
        <dbReference type="SAM" id="MobiDB-lite"/>
    </source>
</evidence>
<evidence type="ECO:0000256" key="3">
    <source>
        <dbReference type="ARBA" id="ARBA00023242"/>
    </source>
</evidence>
<dbReference type="GO" id="GO:0003714">
    <property type="term" value="F:transcription corepressor activity"/>
    <property type="evidence" value="ECO:0007669"/>
    <property type="project" value="TreeGrafter"/>
</dbReference>
<dbReference type="GO" id="GO:0005634">
    <property type="term" value="C:nucleus"/>
    <property type="evidence" value="ECO:0007669"/>
    <property type="project" value="UniProtKB-SubCell"/>
</dbReference>
<dbReference type="WBParaSite" id="PSAMB.scaffold4899size13209.g25408.t1">
    <property type="protein sequence ID" value="PSAMB.scaffold4899size13209.g25408.t1"/>
    <property type="gene ID" value="PSAMB.scaffold4899size13209.g25408"/>
</dbReference>
<evidence type="ECO:0000313" key="7">
    <source>
        <dbReference type="WBParaSite" id="PSAMB.scaffold4899size13209.g25408.t1"/>
    </source>
</evidence>
<dbReference type="CDD" id="cd23159">
    <property type="entry name" value="Prefoldin_URI1"/>
    <property type="match status" value="1"/>
</dbReference>
<comment type="subunit">
    <text evidence="2">Heterohexamer of two PFD-alpha type and four PFD-beta type subunits.</text>
</comment>
<sequence>MSDQQASSSRSDDYARMERFRQAVSQMAESCDAAAKTWKTQIDEYSALKNRLSTLDHKLSHDIMVPFGSVAFMTGKLVKTNQVTVLLGDNWFVERSCHQAIEIIDRRIKYAQQALEEVESQKKLTLSRLDFSNAIASPSASSVDSNTVEIMEPYDEKLEREAKQKRMSRTTSAAVAKGQTKVIEAPKGVSQDDFEALMKHLDTLELEDDDSEGEDADESLDSDDIPSSEDEKVPEVESKAAEAESKLAEKRRHSVTFTEELEIGPTPSVASIASLEPKTIVNEDTGFSALPKSILRNKNVKSPVDTLALQE</sequence>
<dbReference type="GO" id="GO:0019212">
    <property type="term" value="F:phosphatase inhibitor activity"/>
    <property type="evidence" value="ECO:0007669"/>
    <property type="project" value="TreeGrafter"/>
</dbReference>
<organism evidence="6 7">
    <name type="scientific">Plectus sambesii</name>
    <dbReference type="NCBI Taxonomy" id="2011161"/>
    <lineage>
        <taxon>Eukaryota</taxon>
        <taxon>Metazoa</taxon>
        <taxon>Ecdysozoa</taxon>
        <taxon>Nematoda</taxon>
        <taxon>Chromadorea</taxon>
        <taxon>Plectida</taxon>
        <taxon>Plectina</taxon>
        <taxon>Plectoidea</taxon>
        <taxon>Plectidae</taxon>
        <taxon>Plectus</taxon>
    </lineage>
</organism>
<keyword evidence="6" id="KW-1185">Reference proteome</keyword>
<dbReference type="GO" id="GO:0003682">
    <property type="term" value="F:chromatin binding"/>
    <property type="evidence" value="ECO:0007669"/>
    <property type="project" value="TreeGrafter"/>
</dbReference>
<evidence type="ECO:0000256" key="4">
    <source>
        <dbReference type="ARBA" id="ARBA00038295"/>
    </source>
</evidence>
<proteinExistence type="inferred from homology"/>
<feature type="compositionally biased region" description="Basic and acidic residues" evidence="5">
    <location>
        <begin position="229"/>
        <end position="248"/>
    </location>
</feature>
<feature type="compositionally biased region" description="Acidic residues" evidence="5">
    <location>
        <begin position="205"/>
        <end position="228"/>
    </location>
</feature>
<dbReference type="InterPro" id="IPR009053">
    <property type="entry name" value="Prefoldin"/>
</dbReference>
<name>A0A914WUF2_9BILA</name>
<evidence type="ECO:0000313" key="6">
    <source>
        <dbReference type="Proteomes" id="UP000887566"/>
    </source>
</evidence>
<keyword evidence="3" id="KW-0539">Nucleus</keyword>
<dbReference type="AlphaFoldDB" id="A0A914WUF2"/>
<feature type="region of interest" description="Disordered" evidence="5">
    <location>
        <begin position="205"/>
        <end position="252"/>
    </location>
</feature>
<dbReference type="Pfam" id="PF02996">
    <property type="entry name" value="Prefoldin"/>
    <property type="match status" value="1"/>
</dbReference>
<dbReference type="InterPro" id="IPR004127">
    <property type="entry name" value="Prefoldin_subunit_alpha"/>
</dbReference>